<feature type="domain" description="PAC" evidence="3">
    <location>
        <begin position="492"/>
        <end position="545"/>
    </location>
</feature>
<protein>
    <submittedName>
        <fullName evidence="5">Diguanylate cyclase</fullName>
    </submittedName>
</protein>
<evidence type="ECO:0000259" key="3">
    <source>
        <dbReference type="PROSITE" id="PS50113"/>
    </source>
</evidence>
<dbReference type="NCBIfam" id="TIGR00229">
    <property type="entry name" value="sensory_box"/>
    <property type="match status" value="2"/>
</dbReference>
<gene>
    <name evidence="5" type="ORF">soil367_08695</name>
</gene>
<feature type="domain" description="PAS" evidence="2">
    <location>
        <begin position="411"/>
        <end position="453"/>
    </location>
</feature>
<sequence>MQNVTGDDRLYRLFFETSSDAFFVMPTSESGEAQPFIEVNRRACEMLGYSYAQLKALTLRDIDQEISSAGWRRARQQVRREGHDRFYRKHTRRDGSKVPVEVSVQMFHHNEHRYILAVARDISDRLAAEETLKNSRQDLEALVDTGLGFSALVSPDTTILRINSVGARRLGSTPEKLRGKRIIDMSPSDIAERRQQVAREVVRQRRSLTLVDNRDGMWLENTISPIIDETDSVTRFAIFSEDVTVSYLTRRFNTLFNRLDREVLDGVPMGELIGYACEFLVESFASPLICFTESVGTPVEKRVCRGAWCNDSDSPQIHPHLLERVLSEPDSVVHVFHATDHPGLRLIPTVDHAEAAAICVLNVELPMGHRAILAVASLYERMFEHAEILALLDHAASRFRVAFGLVADRRELSLVRQALEKAHGAVMITDGNAKVLWTNEAFSRQSGYALGEIEYAWRLTTSAVRSQETAADHVDQLPSEPFQHVIDTGLAWSGEADIRRRDGSTYTVLQSITPVFSADGSSLLNLIAIQEDISRRKRDEAHIRYLAEHDSLTGLHNREYLHQVLHELLLDRRRPASDIALLYLDIDHFKQVNDRYGHSVGDALLKGFSQRLRAVVREGDLVCRIGGDEFVLLLKAIQRPAEAEAVGLKLLSNLKAPIDCDGVKLRAQSSIGVSMAATDGATPDSLLRNADAAMYESKRQGRGRLCLYSGGCIEGSPDKRAGDTSDE</sequence>
<dbReference type="FunFam" id="3.30.70.270:FF:000001">
    <property type="entry name" value="Diguanylate cyclase domain protein"/>
    <property type="match status" value="1"/>
</dbReference>
<evidence type="ECO:0000256" key="1">
    <source>
        <dbReference type="ARBA" id="ARBA00001946"/>
    </source>
</evidence>
<dbReference type="InterPro" id="IPR000700">
    <property type="entry name" value="PAS-assoc_C"/>
</dbReference>
<dbReference type="PANTHER" id="PTHR44757:SF2">
    <property type="entry name" value="BIOFILM ARCHITECTURE MAINTENANCE PROTEIN MBAA"/>
    <property type="match status" value="1"/>
</dbReference>
<dbReference type="SUPFAM" id="SSF55073">
    <property type="entry name" value="Nucleotide cyclase"/>
    <property type="match status" value="1"/>
</dbReference>
<dbReference type="SMART" id="SM00091">
    <property type="entry name" value="PAS"/>
    <property type="match status" value="3"/>
</dbReference>
<dbReference type="RefSeq" id="WP_136548713.1">
    <property type="nucleotide sequence ID" value="NZ_CP031093.1"/>
</dbReference>
<proteinExistence type="predicted"/>
<dbReference type="InterPro" id="IPR001610">
    <property type="entry name" value="PAC"/>
</dbReference>
<dbReference type="Gene3D" id="3.30.450.20">
    <property type="entry name" value="PAS domain"/>
    <property type="match status" value="3"/>
</dbReference>
<evidence type="ECO:0000259" key="4">
    <source>
        <dbReference type="PROSITE" id="PS50887"/>
    </source>
</evidence>
<dbReference type="SMART" id="SM00086">
    <property type="entry name" value="PAC"/>
    <property type="match status" value="3"/>
</dbReference>
<dbReference type="PANTHER" id="PTHR44757">
    <property type="entry name" value="DIGUANYLATE CYCLASE DGCP"/>
    <property type="match status" value="1"/>
</dbReference>
<evidence type="ECO:0000313" key="6">
    <source>
        <dbReference type="Proteomes" id="UP000298049"/>
    </source>
</evidence>
<dbReference type="PROSITE" id="PS50113">
    <property type="entry name" value="PAC"/>
    <property type="match status" value="2"/>
</dbReference>
<evidence type="ECO:0000259" key="2">
    <source>
        <dbReference type="PROSITE" id="PS50112"/>
    </source>
</evidence>
<dbReference type="OrthoDB" id="9176779at2"/>
<dbReference type="GO" id="GO:0003824">
    <property type="term" value="F:catalytic activity"/>
    <property type="evidence" value="ECO:0007669"/>
    <property type="project" value="UniProtKB-ARBA"/>
</dbReference>
<dbReference type="PROSITE" id="PS50887">
    <property type="entry name" value="GGDEF"/>
    <property type="match status" value="1"/>
</dbReference>
<dbReference type="Pfam" id="PF08448">
    <property type="entry name" value="PAS_4"/>
    <property type="match status" value="1"/>
</dbReference>
<dbReference type="InterPro" id="IPR043128">
    <property type="entry name" value="Rev_trsase/Diguanyl_cyclase"/>
</dbReference>
<dbReference type="InterPro" id="IPR000014">
    <property type="entry name" value="PAS"/>
</dbReference>
<organism evidence="5 6">
    <name type="scientific">Hydrocarboniclastica marina</name>
    <dbReference type="NCBI Taxonomy" id="2259620"/>
    <lineage>
        <taxon>Bacteria</taxon>
        <taxon>Pseudomonadati</taxon>
        <taxon>Pseudomonadota</taxon>
        <taxon>Gammaproteobacteria</taxon>
        <taxon>Alteromonadales</taxon>
        <taxon>Alteromonadaceae</taxon>
        <taxon>Hydrocarboniclastica</taxon>
    </lineage>
</organism>
<dbReference type="KEGG" id="hmi:soil367_08695"/>
<dbReference type="Proteomes" id="UP000298049">
    <property type="component" value="Chromosome"/>
</dbReference>
<feature type="domain" description="GGDEF" evidence="4">
    <location>
        <begin position="577"/>
        <end position="710"/>
    </location>
</feature>
<accession>A0A4P7XI86</accession>
<dbReference type="Gene3D" id="3.30.70.270">
    <property type="match status" value="1"/>
</dbReference>
<dbReference type="Pfam" id="PF00990">
    <property type="entry name" value="GGDEF"/>
    <property type="match status" value="1"/>
</dbReference>
<dbReference type="InterPro" id="IPR000160">
    <property type="entry name" value="GGDEF_dom"/>
</dbReference>
<name>A0A4P7XI86_9ALTE</name>
<evidence type="ECO:0000313" key="5">
    <source>
        <dbReference type="EMBL" id="QCF25992.1"/>
    </source>
</evidence>
<dbReference type="InterPro" id="IPR052155">
    <property type="entry name" value="Biofilm_reg_signaling"/>
</dbReference>
<dbReference type="CDD" id="cd01949">
    <property type="entry name" value="GGDEF"/>
    <property type="match status" value="1"/>
</dbReference>
<dbReference type="SMART" id="SM00267">
    <property type="entry name" value="GGDEF"/>
    <property type="match status" value="1"/>
</dbReference>
<dbReference type="InterPro" id="IPR013656">
    <property type="entry name" value="PAS_4"/>
</dbReference>
<dbReference type="AlphaFoldDB" id="A0A4P7XI86"/>
<comment type="cofactor">
    <cofactor evidence="1">
        <name>Mg(2+)</name>
        <dbReference type="ChEBI" id="CHEBI:18420"/>
    </cofactor>
</comment>
<dbReference type="SUPFAM" id="SSF55785">
    <property type="entry name" value="PYP-like sensor domain (PAS domain)"/>
    <property type="match status" value="3"/>
</dbReference>
<dbReference type="Pfam" id="PF13426">
    <property type="entry name" value="PAS_9"/>
    <property type="match status" value="2"/>
</dbReference>
<feature type="domain" description="PAC" evidence="3">
    <location>
        <begin position="80"/>
        <end position="134"/>
    </location>
</feature>
<dbReference type="InterPro" id="IPR029787">
    <property type="entry name" value="Nucleotide_cyclase"/>
</dbReference>
<dbReference type="NCBIfam" id="TIGR00254">
    <property type="entry name" value="GGDEF"/>
    <property type="match status" value="1"/>
</dbReference>
<dbReference type="CDD" id="cd00130">
    <property type="entry name" value="PAS"/>
    <property type="match status" value="3"/>
</dbReference>
<dbReference type="InterPro" id="IPR035965">
    <property type="entry name" value="PAS-like_dom_sf"/>
</dbReference>
<dbReference type="EMBL" id="CP031093">
    <property type="protein sequence ID" value="QCF25992.1"/>
    <property type="molecule type" value="Genomic_DNA"/>
</dbReference>
<reference evidence="5 6" key="1">
    <citation type="submission" date="2018-07" db="EMBL/GenBank/DDBJ databases">
        <title>Marsedoiliclastica nanhaica gen. nov. sp. nov., a novel marine hydrocarbonoclastic bacterium isolated from an in-situ enriched hydrocarbon-degrading consortium in deep-sea sediment.</title>
        <authorList>
            <person name="Dong C."/>
            <person name="Ma T."/>
            <person name="Liu R."/>
            <person name="Shao Z."/>
        </authorList>
    </citation>
    <scope>NUCLEOTIDE SEQUENCE [LARGE SCALE GENOMIC DNA]</scope>
    <source>
        <strain evidence="6">soil36-7</strain>
    </source>
</reference>
<keyword evidence="6" id="KW-1185">Reference proteome</keyword>
<dbReference type="PROSITE" id="PS50112">
    <property type="entry name" value="PAS"/>
    <property type="match status" value="1"/>
</dbReference>